<accession>A0ABS2TXX5</accession>
<evidence type="ECO:0000313" key="3">
    <source>
        <dbReference type="Proteomes" id="UP000749040"/>
    </source>
</evidence>
<dbReference type="RefSeq" id="WP_205360060.1">
    <property type="nucleotide sequence ID" value="NZ_JADKYB010000016.1"/>
</dbReference>
<dbReference type="Proteomes" id="UP000749040">
    <property type="component" value="Unassembled WGS sequence"/>
</dbReference>
<evidence type="ECO:0000256" key="1">
    <source>
        <dbReference type="SAM" id="MobiDB-lite"/>
    </source>
</evidence>
<dbReference type="EMBL" id="JADKYB010000016">
    <property type="protein sequence ID" value="MBM9508199.1"/>
    <property type="molecule type" value="Genomic_DNA"/>
</dbReference>
<evidence type="ECO:0000313" key="2">
    <source>
        <dbReference type="EMBL" id="MBM9508199.1"/>
    </source>
</evidence>
<comment type="caution">
    <text evidence="2">The sequence shown here is derived from an EMBL/GenBank/DDBJ whole genome shotgun (WGS) entry which is preliminary data.</text>
</comment>
<keyword evidence="3" id="KW-1185">Reference proteome</keyword>
<dbReference type="Pfam" id="PF13822">
    <property type="entry name" value="ACC_epsilon"/>
    <property type="match status" value="1"/>
</dbReference>
<feature type="region of interest" description="Disordered" evidence="1">
    <location>
        <begin position="35"/>
        <end position="64"/>
    </location>
</feature>
<name>A0ABS2TXX5_9ACTN</name>
<evidence type="ECO:0008006" key="4">
    <source>
        <dbReference type="Google" id="ProtNLM"/>
    </source>
</evidence>
<proteinExistence type="predicted"/>
<protein>
    <recommendedName>
        <fullName evidence="4">Acyl-CoA carboxylase subunit epsilon</fullName>
    </recommendedName>
</protein>
<organism evidence="2 3">
    <name type="scientific">Actinacidiphila acididurans</name>
    <dbReference type="NCBI Taxonomy" id="2784346"/>
    <lineage>
        <taxon>Bacteria</taxon>
        <taxon>Bacillati</taxon>
        <taxon>Actinomycetota</taxon>
        <taxon>Actinomycetes</taxon>
        <taxon>Kitasatosporales</taxon>
        <taxon>Streptomycetaceae</taxon>
        <taxon>Actinacidiphila</taxon>
    </lineage>
</organism>
<reference evidence="2 3" key="1">
    <citation type="submission" date="2021-01" db="EMBL/GenBank/DDBJ databases">
        <title>Streptomyces acididurans sp. nov., isolated from a peat swamp forest soil.</title>
        <authorList>
            <person name="Chantavorakit T."/>
            <person name="Duangmal K."/>
        </authorList>
    </citation>
    <scope>NUCLEOTIDE SEQUENCE [LARGE SCALE GENOMIC DNA]</scope>
    <source>
        <strain evidence="2 3">KK5PA1</strain>
    </source>
</reference>
<gene>
    <name evidence="2" type="ORF">ITX44_27320</name>
</gene>
<feature type="compositionally biased region" description="Basic and acidic residues" evidence="1">
    <location>
        <begin position="54"/>
        <end position="64"/>
    </location>
</feature>
<sequence>MGRMTVKVLHGSPDARDTAALLTVLTVALDRALAQGPVQRRPERRPHPAWRAFTGHDQDGWGPL</sequence>
<dbReference type="InterPro" id="IPR032716">
    <property type="entry name" value="ACC_epsilon"/>
</dbReference>